<gene>
    <name evidence="5" type="ORF">PNOK_0067500</name>
</gene>
<keyword evidence="1" id="KW-0547">Nucleotide-binding</keyword>
<name>A0A286UVK0_9AGAM</name>
<dbReference type="GO" id="GO:0005783">
    <property type="term" value="C:endoplasmic reticulum"/>
    <property type="evidence" value="ECO:0007669"/>
    <property type="project" value="TreeGrafter"/>
</dbReference>
<reference evidence="5 6" key="1">
    <citation type="journal article" date="2017" name="Mol. Ecol.">
        <title>Comparative and population genomic landscape of Phellinus noxius: A hypervariable fungus causing root rot in trees.</title>
        <authorList>
            <person name="Chung C.L."/>
            <person name="Lee T.J."/>
            <person name="Akiba M."/>
            <person name="Lee H.H."/>
            <person name="Kuo T.H."/>
            <person name="Liu D."/>
            <person name="Ke H.M."/>
            <person name="Yokoi T."/>
            <person name="Roa M.B."/>
            <person name="Lu M.J."/>
            <person name="Chang Y.Y."/>
            <person name="Ann P.J."/>
            <person name="Tsai J.N."/>
            <person name="Chen C.Y."/>
            <person name="Tzean S.S."/>
            <person name="Ota Y."/>
            <person name="Hattori T."/>
            <person name="Sahashi N."/>
            <person name="Liou R.F."/>
            <person name="Kikuchi T."/>
            <person name="Tsai I.J."/>
        </authorList>
    </citation>
    <scope>NUCLEOTIDE SEQUENCE [LARGE SCALE GENOMIC DNA]</scope>
    <source>
        <strain evidence="5 6">FFPRI411160</strain>
    </source>
</reference>
<keyword evidence="2" id="KW-0067">ATP-binding</keyword>
<accession>A0A286UVK0</accession>
<sequence length="692" mass="76694">MSSASYQTLETPWPDNLDLNNQGVEVPGTRRPGQTGIYRNGVWGLIKLEDQQVVRTLPDVFNVGLSRSANKPFLGHRPVISKNPLKFADSYVWQTYTQIDQRRRNVGSALHKLFTEGTLGGGELETVGIWSQNRPEWQVVDFALQAYGKIGVSLYDTLGKDSVEFIINHAHLTIIFASSQHIPTLIALGPKIPMLKMIVSLDELSPETRNVLNQWGKNQGIDVKELLELEALGKLNKIDPLPTKPDQIATICYTSGTTNNPKGAVLTHRNLVASTISNLHGIVFNDDGLLLSYLPLAHIYERINELNVTLFGGAIGYFTGDPLRLLEDAVLLKPTYFPSVPRVLNRIYQAAMLAGQAPGLKGFLFRSALETKLKELHETGNNKHAFWDRIVFKKIQAVLGGRIKVLTCGSAPISKDVMDFLNIAFACDVVEGYGMTENCGTSTRTWPNDTSSGETVGAPQPCNEYKLVDVPTMNYTSEDKPNPRGEICIKGDNCFVEYYKDEKNTREAIDEEGWLHTGDVGEIDSYGRIKIIDRIKNIMKLSQGEYVALEKIEGVYSTNGLVAQVYVHGESIRDHLVGIVVPDPIQFAALASRVTGSQITSENTTALAQASKNPRVVQAIFDALSVEADKAALKGFERIKRIYISLDPFSVDNGMLTPTLKLRRRDIITRYKDILNELYSDSPAPTKEASKL</sequence>
<dbReference type="Proteomes" id="UP000217199">
    <property type="component" value="Unassembled WGS sequence"/>
</dbReference>
<dbReference type="InterPro" id="IPR042099">
    <property type="entry name" value="ANL_N_sf"/>
</dbReference>
<evidence type="ECO:0000313" key="5">
    <source>
        <dbReference type="EMBL" id="PAV23607.1"/>
    </source>
</evidence>
<organism evidence="5 6">
    <name type="scientific">Pyrrhoderma noxium</name>
    <dbReference type="NCBI Taxonomy" id="2282107"/>
    <lineage>
        <taxon>Eukaryota</taxon>
        <taxon>Fungi</taxon>
        <taxon>Dikarya</taxon>
        <taxon>Basidiomycota</taxon>
        <taxon>Agaricomycotina</taxon>
        <taxon>Agaricomycetes</taxon>
        <taxon>Hymenochaetales</taxon>
        <taxon>Hymenochaetaceae</taxon>
        <taxon>Pyrrhoderma</taxon>
    </lineage>
</organism>
<dbReference type="Pfam" id="PF00501">
    <property type="entry name" value="AMP-binding"/>
    <property type="match status" value="1"/>
</dbReference>
<dbReference type="GO" id="GO:0004467">
    <property type="term" value="F:long-chain fatty acid-CoA ligase activity"/>
    <property type="evidence" value="ECO:0007669"/>
    <property type="project" value="TreeGrafter"/>
</dbReference>
<evidence type="ECO:0000313" key="6">
    <source>
        <dbReference type="Proteomes" id="UP000217199"/>
    </source>
</evidence>
<dbReference type="GO" id="GO:0005524">
    <property type="term" value="F:ATP binding"/>
    <property type="evidence" value="ECO:0007669"/>
    <property type="project" value="UniProtKB-KW"/>
</dbReference>
<comment type="caution">
    <text evidence="5">The sequence shown here is derived from an EMBL/GenBank/DDBJ whole genome shotgun (WGS) entry which is preliminary data.</text>
</comment>
<dbReference type="Gene3D" id="3.40.50.12780">
    <property type="entry name" value="N-terminal domain of ligase-like"/>
    <property type="match status" value="1"/>
</dbReference>
<feature type="domain" description="AMP-dependent synthetase/ligase" evidence="4">
    <location>
        <begin position="87"/>
        <end position="499"/>
    </location>
</feature>
<feature type="region of interest" description="Disordered" evidence="3">
    <location>
        <begin position="1"/>
        <end position="20"/>
    </location>
</feature>
<dbReference type="EMBL" id="NBII01000001">
    <property type="protein sequence ID" value="PAV23607.1"/>
    <property type="molecule type" value="Genomic_DNA"/>
</dbReference>
<evidence type="ECO:0000256" key="3">
    <source>
        <dbReference type="SAM" id="MobiDB-lite"/>
    </source>
</evidence>
<dbReference type="AlphaFoldDB" id="A0A286UVK0"/>
<evidence type="ECO:0000259" key="4">
    <source>
        <dbReference type="Pfam" id="PF00501"/>
    </source>
</evidence>
<protein>
    <submittedName>
        <fullName evidence="5">Acetyl-synthetase</fullName>
    </submittedName>
</protein>
<evidence type="ECO:0000256" key="2">
    <source>
        <dbReference type="ARBA" id="ARBA00022840"/>
    </source>
</evidence>
<dbReference type="InParanoid" id="A0A286UVK0"/>
<dbReference type="InterPro" id="IPR000873">
    <property type="entry name" value="AMP-dep_synth/lig_dom"/>
</dbReference>
<proteinExistence type="predicted"/>
<dbReference type="STRING" id="2282107.A0A286UVK0"/>
<dbReference type="OrthoDB" id="1700726at2759"/>
<dbReference type="PANTHER" id="PTHR43272:SF33">
    <property type="entry name" value="AMP-BINDING DOMAIN-CONTAINING PROTEIN-RELATED"/>
    <property type="match status" value="1"/>
</dbReference>
<dbReference type="SUPFAM" id="SSF56801">
    <property type="entry name" value="Acetyl-CoA synthetase-like"/>
    <property type="match status" value="1"/>
</dbReference>
<dbReference type="GO" id="GO:0016020">
    <property type="term" value="C:membrane"/>
    <property type="evidence" value="ECO:0007669"/>
    <property type="project" value="TreeGrafter"/>
</dbReference>
<evidence type="ECO:0000256" key="1">
    <source>
        <dbReference type="ARBA" id="ARBA00022741"/>
    </source>
</evidence>
<keyword evidence="6" id="KW-1185">Reference proteome</keyword>
<dbReference type="PANTHER" id="PTHR43272">
    <property type="entry name" value="LONG-CHAIN-FATTY-ACID--COA LIGASE"/>
    <property type="match status" value="1"/>
</dbReference>
<feature type="compositionally biased region" description="Polar residues" evidence="3">
    <location>
        <begin position="1"/>
        <end position="10"/>
    </location>
</feature>